<name>A0AAD5WUE6_9PEZI</name>
<gene>
    <name evidence="2" type="ORF">MKZ38_006811</name>
</gene>
<organism evidence="2 3">
    <name type="scientific">Zalerion maritima</name>
    <dbReference type="NCBI Taxonomy" id="339359"/>
    <lineage>
        <taxon>Eukaryota</taxon>
        <taxon>Fungi</taxon>
        <taxon>Dikarya</taxon>
        <taxon>Ascomycota</taxon>
        <taxon>Pezizomycotina</taxon>
        <taxon>Sordariomycetes</taxon>
        <taxon>Lulworthiomycetidae</taxon>
        <taxon>Lulworthiales</taxon>
        <taxon>Lulworthiaceae</taxon>
        <taxon>Zalerion</taxon>
    </lineage>
</organism>
<proteinExistence type="predicted"/>
<dbReference type="AlphaFoldDB" id="A0AAD5WUE6"/>
<comment type="caution">
    <text evidence="2">The sequence shown here is derived from an EMBL/GenBank/DDBJ whole genome shotgun (WGS) entry which is preliminary data.</text>
</comment>
<dbReference type="Proteomes" id="UP001201980">
    <property type="component" value="Unassembled WGS sequence"/>
</dbReference>
<evidence type="ECO:0000256" key="1">
    <source>
        <dbReference type="SAM" id="MobiDB-lite"/>
    </source>
</evidence>
<evidence type="ECO:0000313" key="2">
    <source>
        <dbReference type="EMBL" id="KAJ2904946.1"/>
    </source>
</evidence>
<feature type="region of interest" description="Disordered" evidence="1">
    <location>
        <begin position="174"/>
        <end position="195"/>
    </location>
</feature>
<reference evidence="2" key="1">
    <citation type="submission" date="2022-07" db="EMBL/GenBank/DDBJ databases">
        <title>Draft genome sequence of Zalerion maritima ATCC 34329, a (micro)plastics degrading marine fungus.</title>
        <authorList>
            <person name="Paco A."/>
            <person name="Goncalves M.F.M."/>
            <person name="Rocha-Santos T.A.P."/>
            <person name="Alves A."/>
        </authorList>
    </citation>
    <scope>NUCLEOTIDE SEQUENCE</scope>
    <source>
        <strain evidence="2">ATCC 34329</strain>
    </source>
</reference>
<sequence>MRLSEDGYDICQPWPTADRSSIKAWNIDSIELVDIGTVSRRNGEPSRGVVGFGVCSTAVVFRLWVYNRLPLTAITPSWRIDITEQAAAALFPQIEPCRAPSEALVFSFWGTCAVRFEPRLRQNRHFDRKDRHLAISSLVNSQSIRTSWALGGLGSSVVTEDCFFLVTPSSAAGASAHQGLSGNGTSARHQSLLFQ</sequence>
<protein>
    <submittedName>
        <fullName evidence="2">Uncharacterized protein</fullName>
    </submittedName>
</protein>
<evidence type="ECO:0000313" key="3">
    <source>
        <dbReference type="Proteomes" id="UP001201980"/>
    </source>
</evidence>
<dbReference type="EMBL" id="JAKWBI020000041">
    <property type="protein sequence ID" value="KAJ2904946.1"/>
    <property type="molecule type" value="Genomic_DNA"/>
</dbReference>
<keyword evidence="3" id="KW-1185">Reference proteome</keyword>
<accession>A0AAD5WUE6</accession>